<evidence type="ECO:0000256" key="5">
    <source>
        <dbReference type="HAMAP-Rule" id="MF_00376"/>
    </source>
</evidence>
<comment type="pathway">
    <text evidence="5">Cofactor biosynthesis; coenzyme A biosynthesis; CoA from (R)-pantothenate: step 5/5.</text>
</comment>
<dbReference type="InterPro" id="IPR001977">
    <property type="entry name" value="Depp_CoAkinase"/>
</dbReference>
<protein>
    <recommendedName>
        <fullName evidence="5 6">Dephospho-CoA kinase</fullName>
        <ecNumber evidence="5 6">2.7.1.24</ecNumber>
    </recommendedName>
    <alternativeName>
        <fullName evidence="5">Dephosphocoenzyme A kinase</fullName>
    </alternativeName>
</protein>
<geneLocation type="plasmid" evidence="8 10">
    <name>11</name>
</geneLocation>
<dbReference type="GO" id="GO:0004140">
    <property type="term" value="F:dephospho-CoA kinase activity"/>
    <property type="evidence" value="ECO:0007669"/>
    <property type="project" value="UniProtKB-UniRule"/>
</dbReference>
<evidence type="ECO:0000256" key="4">
    <source>
        <dbReference type="ARBA" id="ARBA00022993"/>
    </source>
</evidence>
<keyword evidence="5 7" id="KW-0418">Kinase</keyword>
<dbReference type="OrthoDB" id="9812943at2"/>
<evidence type="ECO:0000313" key="10">
    <source>
        <dbReference type="Proteomes" id="UP000281170"/>
    </source>
</evidence>
<reference evidence="7 9" key="1">
    <citation type="submission" date="2015-11" db="EMBL/GenBank/DDBJ databases">
        <title>Identification of large and diverse effector repertoires of 38 Legionella species.</title>
        <authorList>
            <person name="Burstein D."/>
            <person name="Amaro F."/>
            <person name="Zusman T."/>
            <person name="Lifshitz Z."/>
            <person name="Cohen O."/>
            <person name="Gilbert J.A."/>
            <person name="Pupko T."/>
            <person name="Shuman H.A."/>
            <person name="Segal G."/>
        </authorList>
    </citation>
    <scope>NUCLEOTIDE SEQUENCE [LARGE SCALE GENOMIC DNA]</scope>
    <source>
        <strain evidence="7 9">1762-AUS-E</strain>
    </source>
</reference>
<dbReference type="STRING" id="45056.Lade_0318"/>
<comment type="similarity">
    <text evidence="1 5">Belongs to the CoaE family.</text>
</comment>
<keyword evidence="3 5" id="KW-0067">ATP-binding</keyword>
<keyword evidence="5" id="KW-0963">Cytoplasm</keyword>
<comment type="subcellular location">
    <subcellularLocation>
        <location evidence="5">Cytoplasm</location>
    </subcellularLocation>
</comment>
<dbReference type="Pfam" id="PF01121">
    <property type="entry name" value="CoaE"/>
    <property type="match status" value="1"/>
</dbReference>
<evidence type="ECO:0000313" key="9">
    <source>
        <dbReference type="Proteomes" id="UP000054859"/>
    </source>
</evidence>
<comment type="catalytic activity">
    <reaction evidence="5">
        <text>3'-dephospho-CoA + ATP = ADP + CoA + H(+)</text>
        <dbReference type="Rhea" id="RHEA:18245"/>
        <dbReference type="ChEBI" id="CHEBI:15378"/>
        <dbReference type="ChEBI" id="CHEBI:30616"/>
        <dbReference type="ChEBI" id="CHEBI:57287"/>
        <dbReference type="ChEBI" id="CHEBI:57328"/>
        <dbReference type="ChEBI" id="CHEBI:456216"/>
        <dbReference type="EC" id="2.7.1.24"/>
    </reaction>
</comment>
<dbReference type="PATRIC" id="fig|45056.6.peg.325"/>
<dbReference type="SUPFAM" id="SSF52540">
    <property type="entry name" value="P-loop containing nucleoside triphosphate hydrolases"/>
    <property type="match status" value="1"/>
</dbReference>
<dbReference type="GO" id="GO:0005524">
    <property type="term" value="F:ATP binding"/>
    <property type="evidence" value="ECO:0007669"/>
    <property type="project" value="UniProtKB-UniRule"/>
</dbReference>
<evidence type="ECO:0000256" key="2">
    <source>
        <dbReference type="ARBA" id="ARBA00022741"/>
    </source>
</evidence>
<proteinExistence type="inferred from homology"/>
<dbReference type="UniPathway" id="UPA00241">
    <property type="reaction ID" value="UER00356"/>
</dbReference>
<dbReference type="PROSITE" id="PS51219">
    <property type="entry name" value="DPCK"/>
    <property type="match status" value="1"/>
</dbReference>
<evidence type="ECO:0000256" key="6">
    <source>
        <dbReference type="NCBIfam" id="TIGR00152"/>
    </source>
</evidence>
<evidence type="ECO:0000313" key="8">
    <source>
        <dbReference type="EMBL" id="VEH85144.1"/>
    </source>
</evidence>
<evidence type="ECO:0000313" key="7">
    <source>
        <dbReference type="EMBL" id="KTC65660.1"/>
    </source>
</evidence>
<sequence>MVFCIGLTGTIASGKSTVAQEFANLGVPIISADGIAKEITAKNTPISLQIIHHFGSDVASVDGALNRSLLRKIIFNNPQEKLWLENLLHPLIRKEIAQQIKTINAPYCIIEIPLLKNKKNYPYLNRILVVLAGEETQIKRLMKRDHCSKQEGLAILKTQASETALKAIADDIVINNGGLQDLQKKIQHLHANYLRAAQIIRGN</sequence>
<dbReference type="RefSeq" id="WP_058461401.1">
    <property type="nucleotide sequence ID" value="NZ_CAAAHS010000008.1"/>
</dbReference>
<feature type="binding site" evidence="5">
    <location>
        <begin position="12"/>
        <end position="17"/>
    </location>
    <ligand>
        <name>ATP</name>
        <dbReference type="ChEBI" id="CHEBI:30616"/>
    </ligand>
</feature>
<dbReference type="AlphaFoldDB" id="A0A0W0R3Q3"/>
<dbReference type="GO" id="GO:0005737">
    <property type="term" value="C:cytoplasm"/>
    <property type="evidence" value="ECO:0007669"/>
    <property type="project" value="UniProtKB-SubCell"/>
</dbReference>
<dbReference type="EMBL" id="LNKA01000001">
    <property type="protein sequence ID" value="KTC65660.1"/>
    <property type="molecule type" value="Genomic_DNA"/>
</dbReference>
<dbReference type="Proteomes" id="UP000054859">
    <property type="component" value="Unassembled WGS sequence"/>
</dbReference>
<dbReference type="InterPro" id="IPR027417">
    <property type="entry name" value="P-loop_NTPase"/>
</dbReference>
<dbReference type="NCBIfam" id="TIGR00152">
    <property type="entry name" value="dephospho-CoA kinase"/>
    <property type="match status" value="1"/>
</dbReference>
<dbReference type="CDD" id="cd02022">
    <property type="entry name" value="DPCK"/>
    <property type="match status" value="1"/>
</dbReference>
<dbReference type="EMBL" id="LR134420">
    <property type="protein sequence ID" value="VEH85144.1"/>
    <property type="molecule type" value="Genomic_DNA"/>
</dbReference>
<organism evidence="7 9">
    <name type="scientific">Legionella adelaidensis</name>
    <dbReference type="NCBI Taxonomy" id="45056"/>
    <lineage>
        <taxon>Bacteria</taxon>
        <taxon>Pseudomonadati</taxon>
        <taxon>Pseudomonadota</taxon>
        <taxon>Gammaproteobacteria</taxon>
        <taxon>Legionellales</taxon>
        <taxon>Legionellaceae</taxon>
        <taxon>Legionella</taxon>
    </lineage>
</organism>
<dbReference type="PANTHER" id="PTHR10695:SF46">
    <property type="entry name" value="BIFUNCTIONAL COENZYME A SYNTHASE-RELATED"/>
    <property type="match status" value="1"/>
</dbReference>
<reference evidence="8 10" key="2">
    <citation type="submission" date="2018-12" db="EMBL/GenBank/DDBJ databases">
        <authorList>
            <consortium name="Pathogen Informatics"/>
        </authorList>
    </citation>
    <scope>NUCLEOTIDE SEQUENCE [LARGE SCALE GENOMIC DNA]</scope>
    <source>
        <strain evidence="8 10">NCTC12735</strain>
        <plasmid evidence="10">11</plasmid>
    </source>
</reference>
<dbReference type="HAMAP" id="MF_00376">
    <property type="entry name" value="Dephospho_CoA_kinase"/>
    <property type="match status" value="1"/>
</dbReference>
<evidence type="ECO:0000256" key="1">
    <source>
        <dbReference type="ARBA" id="ARBA00009018"/>
    </source>
</evidence>
<keyword evidence="4 5" id="KW-0173">Coenzyme A biosynthesis</keyword>
<dbReference type="Gene3D" id="3.40.50.300">
    <property type="entry name" value="P-loop containing nucleotide triphosphate hydrolases"/>
    <property type="match status" value="1"/>
</dbReference>
<dbReference type="EC" id="2.7.1.24" evidence="5 6"/>
<name>A0A0W0R3Q3_9GAMM</name>
<accession>A0A0W0R3Q3</accession>
<dbReference type="GO" id="GO:0015937">
    <property type="term" value="P:coenzyme A biosynthetic process"/>
    <property type="evidence" value="ECO:0007669"/>
    <property type="project" value="UniProtKB-UniRule"/>
</dbReference>
<keyword evidence="8" id="KW-0614">Plasmid</keyword>
<keyword evidence="2 5" id="KW-0547">Nucleotide-binding</keyword>
<dbReference type="Proteomes" id="UP000281170">
    <property type="component" value="Plasmid 11"/>
</dbReference>
<evidence type="ECO:0000256" key="3">
    <source>
        <dbReference type="ARBA" id="ARBA00022840"/>
    </source>
</evidence>
<comment type="function">
    <text evidence="5">Catalyzes the phosphorylation of the 3'-hydroxyl group of dephosphocoenzyme A to form coenzyme A.</text>
</comment>
<dbReference type="KEGG" id="ladl:NCTC12735_00767"/>
<dbReference type="PANTHER" id="PTHR10695">
    <property type="entry name" value="DEPHOSPHO-COA KINASE-RELATED"/>
    <property type="match status" value="1"/>
</dbReference>
<keyword evidence="9" id="KW-1185">Reference proteome</keyword>
<keyword evidence="5 8" id="KW-0808">Transferase</keyword>
<gene>
    <name evidence="5 8" type="primary">coaE</name>
    <name evidence="7" type="ORF">Lade_0318</name>
    <name evidence="8" type="ORF">NCTC12735_00767</name>
</gene>